<dbReference type="AlphaFoldDB" id="A0A438AM87"/>
<protein>
    <recommendedName>
        <fullName evidence="4">Transferrin-binding protein B C-lobe/N-lobe beta barrel domain-containing protein</fullName>
    </recommendedName>
</protein>
<feature type="chain" id="PRO_5019387094" description="Transferrin-binding protein B C-lobe/N-lobe beta barrel domain-containing protein" evidence="1">
    <location>
        <begin position="20"/>
        <end position="214"/>
    </location>
</feature>
<dbReference type="EMBL" id="RQXX01000001">
    <property type="protein sequence ID" value="RVV99769.1"/>
    <property type="molecule type" value="Genomic_DNA"/>
</dbReference>
<evidence type="ECO:0000313" key="3">
    <source>
        <dbReference type="Proteomes" id="UP000285908"/>
    </source>
</evidence>
<evidence type="ECO:0000313" key="2">
    <source>
        <dbReference type="EMBL" id="RVV99769.1"/>
    </source>
</evidence>
<dbReference type="RefSeq" id="WP_127905211.1">
    <property type="nucleotide sequence ID" value="NZ_RQXX01000001.1"/>
</dbReference>
<evidence type="ECO:0000256" key="1">
    <source>
        <dbReference type="SAM" id="SignalP"/>
    </source>
</evidence>
<feature type="signal peptide" evidence="1">
    <location>
        <begin position="1"/>
        <end position="19"/>
    </location>
</feature>
<dbReference type="PROSITE" id="PS51257">
    <property type="entry name" value="PROKAR_LIPOPROTEIN"/>
    <property type="match status" value="1"/>
</dbReference>
<keyword evidence="3" id="KW-1185">Reference proteome</keyword>
<accession>A0A438AM87</accession>
<keyword evidence="1" id="KW-0732">Signal</keyword>
<gene>
    <name evidence="2" type="ORF">EKE94_03590</name>
</gene>
<organism evidence="2 3">
    <name type="scientific">Mesobaculum littorinae</name>
    <dbReference type="NCBI Taxonomy" id="2486419"/>
    <lineage>
        <taxon>Bacteria</taxon>
        <taxon>Pseudomonadati</taxon>
        <taxon>Pseudomonadota</taxon>
        <taxon>Alphaproteobacteria</taxon>
        <taxon>Rhodobacterales</taxon>
        <taxon>Roseobacteraceae</taxon>
        <taxon>Mesobaculum</taxon>
    </lineage>
</organism>
<name>A0A438AM87_9RHOB</name>
<reference evidence="2 3" key="1">
    <citation type="submission" date="2018-11" db="EMBL/GenBank/DDBJ databases">
        <title>Mesobaculum littorinae gen. nov., sp. nov., isolated from Littorina scabra that represents a novel genus of the order Rhodobacteraceae.</title>
        <authorList>
            <person name="Li F."/>
        </authorList>
    </citation>
    <scope>NUCLEOTIDE SEQUENCE [LARGE SCALE GENOMIC DNA]</scope>
    <source>
        <strain evidence="2 3">M0103</strain>
    </source>
</reference>
<dbReference type="Proteomes" id="UP000285908">
    <property type="component" value="Unassembled WGS sequence"/>
</dbReference>
<evidence type="ECO:0008006" key="4">
    <source>
        <dbReference type="Google" id="ProtNLM"/>
    </source>
</evidence>
<proteinExistence type="predicted"/>
<sequence length="214" mass="21698">MLIRIGASALALAAFAGLAGCSGGGGDSGPRDVTQRDFDESFERVVDRGPTLDLPASGRADFAGGTRVAMSDAADRPAGEILADVDMSINFDPAVSDPISAEVSNIRSVTPAGTERIAGTLRSDPDVVQSELIRETEVVDGPDGPVALTSGGIAVATVGELEIDGRSARTAAVFGGVFAGEGASGVAGDTLVYVADDEGNELYSGEGAFYLDRE</sequence>
<comment type="caution">
    <text evidence="2">The sequence shown here is derived from an EMBL/GenBank/DDBJ whole genome shotgun (WGS) entry which is preliminary data.</text>
</comment>